<keyword evidence="3" id="KW-1003">Cell membrane</keyword>
<feature type="transmembrane region" description="Helical" evidence="7">
    <location>
        <begin position="12"/>
        <end position="39"/>
    </location>
</feature>
<keyword evidence="5 7" id="KW-1133">Transmembrane helix</keyword>
<sequence length="294" mass="33130">MNREKSFIKKLGTYLVFAGPATFAFITVIILPFLFGIYLTFTDWNGISSTHSYIGFQNYLSVFKDQTFFNSFLLTIKYVFFTVILTNAVAFLLAFILTSGVKGQNLFRSGFFTPNLIGGVLLGYIWQFIFTNVLVYIGNNFNLPIFSSSWLSNPDKAFWALVIVGVWQYSGYMMIIYISGLMNVPKDIIEAASIDGAGSIRRLINVILPMMVPSFTVCIFLSLQRTFMVYDVNLALTKGGPFKSTELISMTVYNKAFLSQDYGVGQAQAFFLFLIVATITLIQVYFSKKMEVEA</sequence>
<name>A0ABZ2Y601_9FIRM</name>
<dbReference type="PANTHER" id="PTHR43227">
    <property type="entry name" value="BLL4140 PROTEIN"/>
    <property type="match status" value="1"/>
</dbReference>
<keyword evidence="10" id="KW-1185">Reference proteome</keyword>
<evidence type="ECO:0000313" key="9">
    <source>
        <dbReference type="EMBL" id="WZL70776.1"/>
    </source>
</evidence>
<dbReference type="SUPFAM" id="SSF161098">
    <property type="entry name" value="MetI-like"/>
    <property type="match status" value="1"/>
</dbReference>
<dbReference type="InterPro" id="IPR035906">
    <property type="entry name" value="MetI-like_sf"/>
</dbReference>
<feature type="domain" description="ABC transmembrane type-1" evidence="8">
    <location>
        <begin position="72"/>
        <end position="283"/>
    </location>
</feature>
<evidence type="ECO:0000256" key="6">
    <source>
        <dbReference type="ARBA" id="ARBA00023136"/>
    </source>
</evidence>
<proteinExistence type="inferred from homology"/>
<evidence type="ECO:0000256" key="3">
    <source>
        <dbReference type="ARBA" id="ARBA00022475"/>
    </source>
</evidence>
<reference evidence="9 10" key="1">
    <citation type="submission" date="2023-03" db="EMBL/GenBank/DDBJ databases">
        <title>Novel Species.</title>
        <authorList>
            <person name="Ma S."/>
        </authorList>
    </citation>
    <scope>NUCLEOTIDE SEQUENCE [LARGE SCALE GENOMIC DNA]</scope>
    <source>
        <strain evidence="9 10">LIND6LT2</strain>
    </source>
</reference>
<evidence type="ECO:0000313" key="10">
    <source>
        <dbReference type="Proteomes" id="UP001486565"/>
    </source>
</evidence>
<comment type="similarity">
    <text evidence="7">Belongs to the binding-protein-dependent transport system permease family.</text>
</comment>
<dbReference type="Proteomes" id="UP001486565">
    <property type="component" value="Chromosome"/>
</dbReference>
<keyword evidence="2 7" id="KW-0813">Transport</keyword>
<dbReference type="InterPro" id="IPR000515">
    <property type="entry name" value="MetI-like"/>
</dbReference>
<protein>
    <submittedName>
        <fullName evidence="9">Sugar ABC transporter permease</fullName>
    </submittedName>
</protein>
<evidence type="ECO:0000256" key="1">
    <source>
        <dbReference type="ARBA" id="ARBA00004651"/>
    </source>
</evidence>
<feature type="transmembrane region" description="Helical" evidence="7">
    <location>
        <begin position="267"/>
        <end position="286"/>
    </location>
</feature>
<dbReference type="EMBL" id="CP121687">
    <property type="protein sequence ID" value="WZL70776.1"/>
    <property type="molecule type" value="Genomic_DNA"/>
</dbReference>
<comment type="subcellular location">
    <subcellularLocation>
        <location evidence="1 7">Cell membrane</location>
        <topology evidence="1 7">Multi-pass membrane protein</topology>
    </subcellularLocation>
</comment>
<evidence type="ECO:0000259" key="8">
    <source>
        <dbReference type="PROSITE" id="PS50928"/>
    </source>
</evidence>
<evidence type="ECO:0000256" key="7">
    <source>
        <dbReference type="RuleBase" id="RU363032"/>
    </source>
</evidence>
<dbReference type="InterPro" id="IPR050809">
    <property type="entry name" value="UgpAE/MalFG_permease"/>
</dbReference>
<dbReference type="RefSeq" id="WP_341877732.1">
    <property type="nucleotide sequence ID" value="NZ_CP121687.1"/>
</dbReference>
<accession>A0ABZ2Y601</accession>
<dbReference type="PROSITE" id="PS50928">
    <property type="entry name" value="ABC_TM1"/>
    <property type="match status" value="1"/>
</dbReference>
<feature type="transmembrane region" description="Helical" evidence="7">
    <location>
        <begin position="78"/>
        <end position="99"/>
    </location>
</feature>
<feature type="transmembrane region" description="Helical" evidence="7">
    <location>
        <begin position="157"/>
        <end position="182"/>
    </location>
</feature>
<dbReference type="PANTHER" id="PTHR43227:SF11">
    <property type="entry name" value="BLL4140 PROTEIN"/>
    <property type="match status" value="1"/>
</dbReference>
<evidence type="ECO:0000256" key="5">
    <source>
        <dbReference type="ARBA" id="ARBA00022989"/>
    </source>
</evidence>
<gene>
    <name evidence="9" type="ORF">QBE51_04445</name>
</gene>
<feature type="transmembrane region" description="Helical" evidence="7">
    <location>
        <begin position="111"/>
        <end position="137"/>
    </location>
</feature>
<feature type="transmembrane region" description="Helical" evidence="7">
    <location>
        <begin position="203"/>
        <end position="223"/>
    </location>
</feature>
<dbReference type="Gene3D" id="1.10.3720.10">
    <property type="entry name" value="MetI-like"/>
    <property type="match status" value="1"/>
</dbReference>
<evidence type="ECO:0000256" key="2">
    <source>
        <dbReference type="ARBA" id="ARBA00022448"/>
    </source>
</evidence>
<dbReference type="Pfam" id="PF00528">
    <property type="entry name" value="BPD_transp_1"/>
    <property type="match status" value="1"/>
</dbReference>
<organism evidence="9 10">
    <name type="scientific">Defluviitalea saccharophila</name>
    <dbReference type="NCBI Taxonomy" id="879970"/>
    <lineage>
        <taxon>Bacteria</taxon>
        <taxon>Bacillati</taxon>
        <taxon>Bacillota</taxon>
        <taxon>Clostridia</taxon>
        <taxon>Lachnospirales</taxon>
        <taxon>Defluviitaleaceae</taxon>
        <taxon>Defluviitalea</taxon>
    </lineage>
</organism>
<keyword evidence="6 7" id="KW-0472">Membrane</keyword>
<keyword evidence="4 7" id="KW-0812">Transmembrane</keyword>
<evidence type="ECO:0000256" key="4">
    <source>
        <dbReference type="ARBA" id="ARBA00022692"/>
    </source>
</evidence>
<dbReference type="CDD" id="cd06261">
    <property type="entry name" value="TM_PBP2"/>
    <property type="match status" value="1"/>
</dbReference>